<dbReference type="Gene3D" id="2.130.10.10">
    <property type="entry name" value="YVTN repeat-like/Quinoprotein amine dehydrogenase"/>
    <property type="match status" value="1"/>
</dbReference>
<reference evidence="4 5" key="1">
    <citation type="submission" date="2016-11" db="EMBL/GenBank/DDBJ databases">
        <authorList>
            <person name="Jaros S."/>
            <person name="Januszkiewicz K."/>
            <person name="Wedrychowicz H."/>
        </authorList>
    </citation>
    <scope>NUCLEOTIDE SEQUENCE [LARGE SCALE GENOMIC DNA]</scope>
    <source>
        <strain evidence="4 5">DSM 18119</strain>
    </source>
</reference>
<proteinExistence type="inferred from homology"/>
<keyword evidence="2" id="KW-0119">Carbohydrate metabolism</keyword>
<evidence type="ECO:0000256" key="2">
    <source>
        <dbReference type="ARBA" id="ARBA00022526"/>
    </source>
</evidence>
<dbReference type="GO" id="GO:0005829">
    <property type="term" value="C:cytosol"/>
    <property type="evidence" value="ECO:0007669"/>
    <property type="project" value="TreeGrafter"/>
</dbReference>
<dbReference type="GO" id="GO:0017057">
    <property type="term" value="F:6-phosphogluconolactonase activity"/>
    <property type="evidence" value="ECO:0007669"/>
    <property type="project" value="TreeGrafter"/>
</dbReference>
<dbReference type="InterPro" id="IPR011048">
    <property type="entry name" value="Haem_d1_sf"/>
</dbReference>
<feature type="compositionally biased region" description="Polar residues" evidence="3">
    <location>
        <begin position="122"/>
        <end position="135"/>
    </location>
</feature>
<dbReference type="EMBL" id="FQUU01000005">
    <property type="protein sequence ID" value="SHE97805.1"/>
    <property type="molecule type" value="Genomic_DNA"/>
</dbReference>
<dbReference type="InterPro" id="IPR019405">
    <property type="entry name" value="Lactonase_7-beta_prop"/>
</dbReference>
<evidence type="ECO:0000313" key="5">
    <source>
        <dbReference type="Proteomes" id="UP000184048"/>
    </source>
</evidence>
<evidence type="ECO:0000256" key="1">
    <source>
        <dbReference type="ARBA" id="ARBA00005564"/>
    </source>
</evidence>
<dbReference type="Proteomes" id="UP000184048">
    <property type="component" value="Unassembled WGS sequence"/>
</dbReference>
<protein>
    <submittedName>
        <fullName evidence="4">6-phosphogluconolactonase</fullName>
    </submittedName>
</protein>
<keyword evidence="2" id="KW-0313">Glucose metabolism</keyword>
<accession>A0A1M4XWJ8</accession>
<gene>
    <name evidence="4" type="ORF">SAMN02745131_01509</name>
</gene>
<evidence type="ECO:0000256" key="3">
    <source>
        <dbReference type="SAM" id="MobiDB-lite"/>
    </source>
</evidence>
<sequence>MLVGTYTSGKSVGIYVYEFNTNTGAIRLVDSSATSNPSYLAVSPDQRIVYAVNEDATPGVGGKVSAFQFNKKNGHLTLVNQVRSMGDHPCYVAVDKTGKWVAVGNYSSGSLAVFPSTRNGSLGSPVSTVHHSGSGPNKDRQEKAHVHSTVFTPDNKYLVVSDLGTDKVTLYPFSQSRGTLDSARKFVIDMPGGSGPRHFIFHPNGKWGYLVQELSGNVTLFDYAKGKLKERQTISSLPAGFNKSFTSADIHISSDGQYLYTSTRDKANTIAIFKINAKTGQLRLISQQETLGNTPRNFNLDPSGNFLLAANQNSDNIVIFRRNPKTGLLRDTGHRVQVGNPVCIKWVQ</sequence>
<dbReference type="InterPro" id="IPR050282">
    <property type="entry name" value="Cycloisomerase_2"/>
</dbReference>
<comment type="similarity">
    <text evidence="1">Belongs to the cycloisomerase 2 family.</text>
</comment>
<dbReference type="GO" id="GO:0006006">
    <property type="term" value="P:glucose metabolic process"/>
    <property type="evidence" value="ECO:0007669"/>
    <property type="project" value="UniProtKB-KW"/>
</dbReference>
<keyword evidence="5" id="KW-1185">Reference proteome</keyword>
<dbReference type="FunFam" id="2.130.10.10:FF:000306">
    <property type="entry name" value="3-carboxymuconate cyclase"/>
    <property type="match status" value="1"/>
</dbReference>
<dbReference type="PANTHER" id="PTHR30344">
    <property type="entry name" value="6-PHOSPHOGLUCONOLACTONASE-RELATED"/>
    <property type="match status" value="1"/>
</dbReference>
<feature type="region of interest" description="Disordered" evidence="3">
    <location>
        <begin position="122"/>
        <end position="141"/>
    </location>
</feature>
<evidence type="ECO:0000313" key="4">
    <source>
        <dbReference type="EMBL" id="SHE97805.1"/>
    </source>
</evidence>
<dbReference type="InterPro" id="IPR015943">
    <property type="entry name" value="WD40/YVTN_repeat-like_dom_sf"/>
</dbReference>
<name>A0A1M4XWJ8_9BACT</name>
<dbReference type="Pfam" id="PF10282">
    <property type="entry name" value="Lactonase"/>
    <property type="match status" value="1"/>
</dbReference>
<organism evidence="4 5">
    <name type="scientific">Flavisolibacter ginsengisoli DSM 18119</name>
    <dbReference type="NCBI Taxonomy" id="1121884"/>
    <lineage>
        <taxon>Bacteria</taxon>
        <taxon>Pseudomonadati</taxon>
        <taxon>Bacteroidota</taxon>
        <taxon>Chitinophagia</taxon>
        <taxon>Chitinophagales</taxon>
        <taxon>Chitinophagaceae</taxon>
        <taxon>Flavisolibacter</taxon>
    </lineage>
</organism>
<dbReference type="STRING" id="1121884.SAMN02745131_01509"/>
<dbReference type="SUPFAM" id="SSF51004">
    <property type="entry name" value="C-terminal (heme d1) domain of cytochrome cd1-nitrite reductase"/>
    <property type="match status" value="1"/>
</dbReference>
<dbReference type="PANTHER" id="PTHR30344:SF1">
    <property type="entry name" value="6-PHOSPHOGLUCONOLACTONASE"/>
    <property type="match status" value="1"/>
</dbReference>
<dbReference type="AlphaFoldDB" id="A0A1M4XWJ8"/>